<gene>
    <name evidence="7 9" type="primary">murD</name>
    <name evidence="9" type="ORF">CSW57_20670</name>
</gene>
<keyword evidence="7" id="KW-0133">Cell shape</keyword>
<dbReference type="Gene3D" id="3.40.1190.10">
    <property type="entry name" value="Mur-like, catalytic domain"/>
    <property type="match status" value="1"/>
</dbReference>
<comment type="subcellular location">
    <subcellularLocation>
        <location evidence="1 7">Cytoplasm</location>
    </subcellularLocation>
</comment>
<keyword evidence="4 7" id="KW-0436">Ligase</keyword>
<dbReference type="Gene3D" id="3.40.50.720">
    <property type="entry name" value="NAD(P)-binding Rossmann-like Domain"/>
    <property type="match status" value="1"/>
</dbReference>
<dbReference type="InterPro" id="IPR013221">
    <property type="entry name" value="Mur_ligase_cen"/>
</dbReference>
<evidence type="ECO:0000313" key="10">
    <source>
        <dbReference type="Proteomes" id="UP000225108"/>
    </source>
</evidence>
<keyword evidence="6 7" id="KW-0067">ATP-binding</keyword>
<comment type="function">
    <text evidence="7">Cell wall formation. Catalyzes the addition of glutamate to the nucleotide precursor UDP-N-acetylmuramoyl-L-alanine (UMA).</text>
</comment>
<sequence length="493" mass="50215">MTVPVSGTGTPWGQRVLVAGAGIAGASAVRFLLGQGTSVTVCDNNSKATRPLVELGAAASTVDEILARDAWVDDFDLVVTSPGFRPDNPMLVAAADAGLPVWGEVELAWHVDRSGITGPPRQWLVVTGTNGKTTTTGMVEAIMTAAGASVSACGNIGLPVLDALVAEPRSDVLAVELSSFQLYWAPSVQPTAGAVLNIAEDHLDWHGSMSAYIKAKSVALSGPIAVVGLDDPVAGILAATAEGARTVGFRLGTPHPGELGVSNGQLVDRVDWDESGDNSVVALIALDKVRPTGPSGQLNALAAAALCRAIGVGPEAVEEGLESFTVGGHRSTPIAVIDSTTFIDDSKATNPHAALASIRGHRRVVWLAGGLLKGASVDDLVVAVRDRLAGVVIIGADRDIIADAMTRHAPLVPTVTVVTGEDGAVNTADPTAVMARAVRAAWEMCVADPDTPDAVLLAPAAASLDMFAGYGVRGDAFAASARALPGARVLGAS</sequence>
<comment type="pathway">
    <text evidence="2 7">Cell wall biogenesis; peptidoglycan biosynthesis.</text>
</comment>
<evidence type="ECO:0000256" key="2">
    <source>
        <dbReference type="ARBA" id="ARBA00004752"/>
    </source>
</evidence>
<comment type="similarity">
    <text evidence="7">Belongs to the MurCDEF family.</text>
</comment>
<keyword evidence="7" id="KW-0573">Peptidoglycan synthesis</keyword>
<dbReference type="GO" id="GO:0071555">
    <property type="term" value="P:cell wall organization"/>
    <property type="evidence" value="ECO:0007669"/>
    <property type="project" value="UniProtKB-KW"/>
</dbReference>
<name>A0A2G3PJR8_WILMA</name>
<proteinExistence type="inferred from homology"/>
<dbReference type="InterPro" id="IPR036565">
    <property type="entry name" value="Mur-like_cat_sf"/>
</dbReference>
<keyword evidence="7" id="KW-0131">Cell cycle</keyword>
<evidence type="ECO:0000256" key="4">
    <source>
        <dbReference type="ARBA" id="ARBA00022598"/>
    </source>
</evidence>
<dbReference type="UniPathway" id="UPA00219"/>
<dbReference type="InterPro" id="IPR005762">
    <property type="entry name" value="MurD"/>
</dbReference>
<keyword evidence="7" id="KW-0132">Cell division</keyword>
<dbReference type="InterPro" id="IPR036615">
    <property type="entry name" value="Mur_ligase_C_dom_sf"/>
</dbReference>
<dbReference type="GO" id="GO:0005524">
    <property type="term" value="F:ATP binding"/>
    <property type="evidence" value="ECO:0007669"/>
    <property type="project" value="UniProtKB-UniRule"/>
</dbReference>
<evidence type="ECO:0000256" key="3">
    <source>
        <dbReference type="ARBA" id="ARBA00022490"/>
    </source>
</evidence>
<organism evidence="9 10">
    <name type="scientific">Williamsia marianensis</name>
    <dbReference type="NCBI Taxonomy" id="85044"/>
    <lineage>
        <taxon>Bacteria</taxon>
        <taxon>Bacillati</taxon>
        <taxon>Actinomycetota</taxon>
        <taxon>Actinomycetes</taxon>
        <taxon>Mycobacteriales</taxon>
        <taxon>Nocardiaceae</taxon>
        <taxon>Williamsia</taxon>
    </lineage>
</organism>
<reference evidence="9 10" key="1">
    <citation type="submission" date="2017-10" db="EMBL/GenBank/DDBJ databases">
        <title>The draft genome sequence of Williamsia sp. BULT 1.1 isolated from the semi-arid grassland soils from South Africa.</title>
        <authorList>
            <person name="Kabwe M.H."/>
            <person name="Govender N."/>
            <person name="Mutseka Lunga P."/>
            <person name="Vikram S."/>
            <person name="Makhalanyane T.P."/>
        </authorList>
    </citation>
    <scope>NUCLEOTIDE SEQUENCE [LARGE SCALE GENOMIC DNA]</scope>
    <source>
        <strain evidence="9 10">BULT 1.1</strain>
    </source>
</reference>
<evidence type="ECO:0000256" key="5">
    <source>
        <dbReference type="ARBA" id="ARBA00022741"/>
    </source>
</evidence>
<dbReference type="SUPFAM" id="SSF51984">
    <property type="entry name" value="MurCD N-terminal domain"/>
    <property type="match status" value="1"/>
</dbReference>
<accession>A0A2G3PJR8</accession>
<dbReference type="PANTHER" id="PTHR43692">
    <property type="entry name" value="UDP-N-ACETYLMURAMOYLALANINE--D-GLUTAMATE LIGASE"/>
    <property type="match status" value="1"/>
</dbReference>
<dbReference type="RefSeq" id="WP_099384328.1">
    <property type="nucleotide sequence ID" value="NZ_PEBD01000010.1"/>
</dbReference>
<dbReference type="GO" id="GO:0051301">
    <property type="term" value="P:cell division"/>
    <property type="evidence" value="ECO:0007669"/>
    <property type="project" value="UniProtKB-KW"/>
</dbReference>
<dbReference type="GO" id="GO:0008764">
    <property type="term" value="F:UDP-N-acetylmuramoylalanine-D-glutamate ligase activity"/>
    <property type="evidence" value="ECO:0007669"/>
    <property type="project" value="UniProtKB-UniRule"/>
</dbReference>
<protein>
    <recommendedName>
        <fullName evidence="7">UDP-N-acetylmuramoylalanine--D-glutamate ligase</fullName>
        <ecNumber evidence="7">6.3.2.9</ecNumber>
    </recommendedName>
    <alternativeName>
        <fullName evidence="7">D-glutamic acid-adding enzyme</fullName>
    </alternativeName>
    <alternativeName>
        <fullName evidence="7">UDP-N-acetylmuramoyl-L-alanyl-D-glutamate synthetase</fullName>
    </alternativeName>
</protein>
<dbReference type="SUPFAM" id="SSF53244">
    <property type="entry name" value="MurD-like peptide ligases, peptide-binding domain"/>
    <property type="match status" value="1"/>
</dbReference>
<evidence type="ECO:0000256" key="6">
    <source>
        <dbReference type="ARBA" id="ARBA00022840"/>
    </source>
</evidence>
<feature type="domain" description="Mur ligase central" evidence="8">
    <location>
        <begin position="126"/>
        <end position="262"/>
    </location>
</feature>
<dbReference type="Pfam" id="PF21799">
    <property type="entry name" value="MurD-like_N"/>
    <property type="match status" value="1"/>
</dbReference>
<evidence type="ECO:0000313" key="9">
    <source>
        <dbReference type="EMBL" id="PHV66055.1"/>
    </source>
</evidence>
<keyword evidence="7" id="KW-0961">Cell wall biogenesis/degradation</keyword>
<dbReference type="Proteomes" id="UP000225108">
    <property type="component" value="Unassembled WGS sequence"/>
</dbReference>
<evidence type="ECO:0000256" key="1">
    <source>
        <dbReference type="ARBA" id="ARBA00004496"/>
    </source>
</evidence>
<dbReference type="SUPFAM" id="SSF53623">
    <property type="entry name" value="MurD-like peptide ligases, catalytic domain"/>
    <property type="match status" value="1"/>
</dbReference>
<dbReference type="GO" id="GO:0009252">
    <property type="term" value="P:peptidoglycan biosynthetic process"/>
    <property type="evidence" value="ECO:0007669"/>
    <property type="project" value="UniProtKB-UniRule"/>
</dbReference>
<keyword evidence="5 7" id="KW-0547">Nucleotide-binding</keyword>
<evidence type="ECO:0000259" key="8">
    <source>
        <dbReference type="Pfam" id="PF08245"/>
    </source>
</evidence>
<dbReference type="Gene3D" id="3.90.190.20">
    <property type="entry name" value="Mur ligase, C-terminal domain"/>
    <property type="match status" value="1"/>
</dbReference>
<dbReference type="HAMAP" id="MF_00639">
    <property type="entry name" value="MurD"/>
    <property type="match status" value="1"/>
</dbReference>
<dbReference type="PANTHER" id="PTHR43692:SF1">
    <property type="entry name" value="UDP-N-ACETYLMURAMOYLALANINE--D-GLUTAMATE LIGASE"/>
    <property type="match status" value="1"/>
</dbReference>
<evidence type="ECO:0000256" key="7">
    <source>
        <dbReference type="HAMAP-Rule" id="MF_00639"/>
    </source>
</evidence>
<dbReference type="GO" id="GO:0008360">
    <property type="term" value="P:regulation of cell shape"/>
    <property type="evidence" value="ECO:0007669"/>
    <property type="project" value="UniProtKB-KW"/>
</dbReference>
<dbReference type="GO" id="GO:0005737">
    <property type="term" value="C:cytoplasm"/>
    <property type="evidence" value="ECO:0007669"/>
    <property type="project" value="UniProtKB-SubCell"/>
</dbReference>
<dbReference type="AlphaFoldDB" id="A0A2G3PJR8"/>
<dbReference type="Pfam" id="PF08245">
    <property type="entry name" value="Mur_ligase_M"/>
    <property type="match status" value="1"/>
</dbReference>
<comment type="caution">
    <text evidence="9">The sequence shown here is derived from an EMBL/GenBank/DDBJ whole genome shotgun (WGS) entry which is preliminary data.</text>
</comment>
<comment type="catalytic activity">
    <reaction evidence="7">
        <text>UDP-N-acetyl-alpha-D-muramoyl-L-alanine + D-glutamate + ATP = UDP-N-acetyl-alpha-D-muramoyl-L-alanyl-D-glutamate + ADP + phosphate + H(+)</text>
        <dbReference type="Rhea" id="RHEA:16429"/>
        <dbReference type="ChEBI" id="CHEBI:15378"/>
        <dbReference type="ChEBI" id="CHEBI:29986"/>
        <dbReference type="ChEBI" id="CHEBI:30616"/>
        <dbReference type="ChEBI" id="CHEBI:43474"/>
        <dbReference type="ChEBI" id="CHEBI:83898"/>
        <dbReference type="ChEBI" id="CHEBI:83900"/>
        <dbReference type="ChEBI" id="CHEBI:456216"/>
        <dbReference type="EC" id="6.3.2.9"/>
    </reaction>
</comment>
<keyword evidence="3 7" id="KW-0963">Cytoplasm</keyword>
<dbReference type="EMBL" id="PEBD01000010">
    <property type="protein sequence ID" value="PHV66055.1"/>
    <property type="molecule type" value="Genomic_DNA"/>
</dbReference>
<dbReference type="NCBIfam" id="TIGR01087">
    <property type="entry name" value="murD"/>
    <property type="match status" value="1"/>
</dbReference>
<feature type="binding site" evidence="7">
    <location>
        <begin position="128"/>
        <end position="134"/>
    </location>
    <ligand>
        <name>ATP</name>
        <dbReference type="ChEBI" id="CHEBI:30616"/>
    </ligand>
</feature>
<dbReference type="EC" id="6.3.2.9" evidence="7"/>